<name>A0ABQ3CZK1_9ACTN</name>
<reference evidence="4" key="1">
    <citation type="journal article" date="2019" name="Int. J. Syst. Evol. Microbiol.">
        <title>The Global Catalogue of Microorganisms (GCM) 10K type strain sequencing project: providing services to taxonomists for standard genome sequencing and annotation.</title>
        <authorList>
            <consortium name="The Broad Institute Genomics Platform"/>
            <consortium name="The Broad Institute Genome Sequencing Center for Infectious Disease"/>
            <person name="Wu L."/>
            <person name="Ma J."/>
        </authorList>
    </citation>
    <scope>NUCLEOTIDE SEQUENCE [LARGE SCALE GENOMIC DNA]</scope>
    <source>
        <strain evidence="4">JCM 4733</strain>
    </source>
</reference>
<dbReference type="Gene3D" id="3.40.630.30">
    <property type="match status" value="1"/>
</dbReference>
<organism evidence="3 4">
    <name type="scientific">Streptomyces canarius</name>
    <dbReference type="NCBI Taxonomy" id="285453"/>
    <lineage>
        <taxon>Bacteria</taxon>
        <taxon>Bacillati</taxon>
        <taxon>Actinomycetota</taxon>
        <taxon>Actinomycetes</taxon>
        <taxon>Kitasatosporales</taxon>
        <taxon>Streptomycetaceae</taxon>
        <taxon>Streptomyces</taxon>
    </lineage>
</organism>
<dbReference type="InterPro" id="IPR016181">
    <property type="entry name" value="Acyl_CoA_acyltransferase"/>
</dbReference>
<dbReference type="PROSITE" id="PS51186">
    <property type="entry name" value="GNAT"/>
    <property type="match status" value="1"/>
</dbReference>
<protein>
    <submittedName>
        <fullName evidence="3">N-acetyltransferase</fullName>
    </submittedName>
</protein>
<sequence>MAKRTAKKGSSRPVRLSADRLRKGWPGPAGTRVRLATAADTDTVDALLDTAGARLIPALRSSIEQGTAGAALLDGLDGTTKTFFEDFARRTIGHSMADSMASVSLTLVAVDERDRPIGALSVTAPGTIIERALEHGYSNVQAVTLSVAIGKVHGLAVAEQARGQGLASFLLKRAWQVYDQLDYFLLYGSFETERDLGAFYKGCGYTVHAPGEGFLLDRIDLPFGIHAGPDQCVFTRWRPPR</sequence>
<feature type="compositionally biased region" description="Basic residues" evidence="1">
    <location>
        <begin position="1"/>
        <end position="10"/>
    </location>
</feature>
<dbReference type="InterPro" id="IPR000182">
    <property type="entry name" value="GNAT_dom"/>
</dbReference>
<feature type="domain" description="N-acetyltransferase" evidence="2">
    <location>
        <begin position="31"/>
        <end position="228"/>
    </location>
</feature>
<evidence type="ECO:0000313" key="4">
    <source>
        <dbReference type="Proteomes" id="UP000653644"/>
    </source>
</evidence>
<proteinExistence type="predicted"/>
<dbReference type="Pfam" id="PF13508">
    <property type="entry name" value="Acetyltransf_7"/>
    <property type="match status" value="1"/>
</dbReference>
<keyword evidence="4" id="KW-1185">Reference proteome</keyword>
<dbReference type="SUPFAM" id="SSF55729">
    <property type="entry name" value="Acyl-CoA N-acyltransferases (Nat)"/>
    <property type="match status" value="1"/>
</dbReference>
<evidence type="ECO:0000313" key="3">
    <source>
        <dbReference type="EMBL" id="GHA51434.1"/>
    </source>
</evidence>
<dbReference type="Proteomes" id="UP000653644">
    <property type="component" value="Unassembled WGS sequence"/>
</dbReference>
<gene>
    <name evidence="3" type="ORF">GCM10010345_64870</name>
</gene>
<feature type="region of interest" description="Disordered" evidence="1">
    <location>
        <begin position="1"/>
        <end position="29"/>
    </location>
</feature>
<evidence type="ECO:0000259" key="2">
    <source>
        <dbReference type="PROSITE" id="PS51186"/>
    </source>
</evidence>
<dbReference type="RefSeq" id="WP_189891850.1">
    <property type="nucleotide sequence ID" value="NZ_BMVN01000030.1"/>
</dbReference>
<accession>A0ABQ3CZK1</accession>
<comment type="caution">
    <text evidence="3">The sequence shown here is derived from an EMBL/GenBank/DDBJ whole genome shotgun (WGS) entry which is preliminary data.</text>
</comment>
<dbReference type="EMBL" id="BMVN01000030">
    <property type="protein sequence ID" value="GHA51434.1"/>
    <property type="molecule type" value="Genomic_DNA"/>
</dbReference>
<evidence type="ECO:0000256" key="1">
    <source>
        <dbReference type="SAM" id="MobiDB-lite"/>
    </source>
</evidence>